<dbReference type="PANTHER" id="PTHR33308">
    <property type="entry name" value="PEPTIDOGLYCAN HYDROLASE FLGJ"/>
    <property type="match status" value="1"/>
</dbReference>
<feature type="domain" description="Mannosyl-glycoprotein endo-beta-N-acetylglucosamidase-like" evidence="2">
    <location>
        <begin position="1"/>
        <end position="141"/>
    </location>
</feature>
<dbReference type="Pfam" id="PF01832">
    <property type="entry name" value="Glucosaminidase"/>
    <property type="match status" value="1"/>
</dbReference>
<comment type="caution">
    <text evidence="3">The sequence shown here is derived from an EMBL/GenBank/DDBJ whole genome shotgun (WGS) entry which is preliminary data.</text>
</comment>
<dbReference type="AlphaFoldDB" id="A0A1Q9LMB4"/>
<dbReference type="Proteomes" id="UP000186040">
    <property type="component" value="Unassembled WGS sequence"/>
</dbReference>
<dbReference type="SMART" id="SM00047">
    <property type="entry name" value="LYZ2"/>
    <property type="match status" value="1"/>
</dbReference>
<sequence length="145" mass="15656">MARAVAAEFRVPASVALAQAALESGWGHSDLAVQDHNLFGFKCSAAGPGPVAVGCRDHPTTECTPECHPASASFRVYDAPLSSFRDYGRVLTTSPYYASALPLRSDPNAFITEVAKKYATDPGYADKVIRLMREHDLYRVDAPLP</sequence>
<keyword evidence="4" id="KW-1185">Reference proteome</keyword>
<protein>
    <submittedName>
        <fullName evidence="3">Glucosaminidase</fullName>
    </submittedName>
</protein>
<dbReference type="STRING" id="1193682.BJP25_00560"/>
<proteinExistence type="predicted"/>
<reference evidence="3 4" key="1">
    <citation type="submission" date="2016-10" db="EMBL/GenBank/DDBJ databases">
        <title>The Draft Genome Sequence of Actinokineospora bangkokensis 44EHWT reveals the biosynthetic pathway of antifungal compounds Thailandins with unusual extender unit butylmalonyl-CoA.</title>
        <authorList>
            <person name="Greule A."/>
            <person name="Intra B."/>
            <person name="Flemming S."/>
            <person name="Rommel M.G."/>
            <person name="Panbangred W."/>
            <person name="Bechthold A."/>
        </authorList>
    </citation>
    <scope>NUCLEOTIDE SEQUENCE [LARGE SCALE GENOMIC DNA]</scope>
    <source>
        <strain evidence="3 4">44EHW</strain>
    </source>
</reference>
<evidence type="ECO:0000256" key="1">
    <source>
        <dbReference type="ARBA" id="ARBA00022801"/>
    </source>
</evidence>
<evidence type="ECO:0000313" key="4">
    <source>
        <dbReference type="Proteomes" id="UP000186040"/>
    </source>
</evidence>
<organism evidence="3 4">
    <name type="scientific">Actinokineospora bangkokensis</name>
    <dbReference type="NCBI Taxonomy" id="1193682"/>
    <lineage>
        <taxon>Bacteria</taxon>
        <taxon>Bacillati</taxon>
        <taxon>Actinomycetota</taxon>
        <taxon>Actinomycetes</taxon>
        <taxon>Pseudonocardiales</taxon>
        <taxon>Pseudonocardiaceae</taxon>
        <taxon>Actinokineospora</taxon>
    </lineage>
</organism>
<dbReference type="PANTHER" id="PTHR33308:SF9">
    <property type="entry name" value="PEPTIDOGLYCAN HYDROLASE FLGJ"/>
    <property type="match status" value="1"/>
</dbReference>
<keyword evidence="1" id="KW-0378">Hydrolase</keyword>
<evidence type="ECO:0000259" key="2">
    <source>
        <dbReference type="SMART" id="SM00047"/>
    </source>
</evidence>
<dbReference type="InterPro" id="IPR051056">
    <property type="entry name" value="Glycosyl_Hydrolase_73"/>
</dbReference>
<dbReference type="GO" id="GO:0004040">
    <property type="term" value="F:amidase activity"/>
    <property type="evidence" value="ECO:0007669"/>
    <property type="project" value="InterPro"/>
</dbReference>
<dbReference type="GO" id="GO:0071973">
    <property type="term" value="P:bacterial-type flagellum-dependent cell motility"/>
    <property type="evidence" value="ECO:0007669"/>
    <property type="project" value="TreeGrafter"/>
</dbReference>
<dbReference type="EMBL" id="MKQR01000012">
    <property type="protein sequence ID" value="OLR93143.1"/>
    <property type="molecule type" value="Genomic_DNA"/>
</dbReference>
<dbReference type="InterPro" id="IPR002901">
    <property type="entry name" value="MGlyc_endo_b_GlcNAc-like_dom"/>
</dbReference>
<name>A0A1Q9LMB4_9PSEU</name>
<evidence type="ECO:0000313" key="3">
    <source>
        <dbReference type="EMBL" id="OLR93143.1"/>
    </source>
</evidence>
<dbReference type="PRINTS" id="PR01002">
    <property type="entry name" value="FLGFLGJ"/>
</dbReference>
<accession>A0A1Q9LMB4</accession>
<gene>
    <name evidence="3" type="ORF">BJP25_00560</name>
</gene>
<dbReference type="OrthoDB" id="3734014at2"/>
<dbReference type="Gene3D" id="1.10.530.10">
    <property type="match status" value="1"/>
</dbReference>